<evidence type="ECO:0000256" key="1">
    <source>
        <dbReference type="ARBA" id="ARBA00022679"/>
    </source>
</evidence>
<comment type="pathway">
    <text evidence="5">Cofactor biosynthesis; coenzyme F420 biosynthesis.</text>
</comment>
<dbReference type="EMBL" id="JRZE01000002">
    <property type="protein sequence ID" value="KHF45535.1"/>
    <property type="molecule type" value="Genomic_DNA"/>
</dbReference>
<dbReference type="RefSeq" id="WP_012796398.1">
    <property type="nucleotide sequence ID" value="NZ_CALJZO010000025.1"/>
</dbReference>
<keyword evidence="4 5" id="KW-0342">GTP-binding</keyword>
<sequence>MAVDLIVPLKEPSRGKSRLRDGLGCPVSDHRHAELVLAFAFDTLRAATATPGVRRVLVVSSVPAALTALRELGVDVVGEHADDTGDIGNDSDSDDDGDDSDGSDSDDGAPSGRNGAGNGAAGPVGTTDGADAANTGLNAALRTGERVLRATDPGCVIGALQADLPALRPDELAAALAAADGRRAFTADRHGSGTTLLLSAPGQRLDPHFGPGSARAHALSGALPLSAPLPSLRTDVDTPGDLEHARLLGLGERTRTVLDRVCLPS</sequence>
<dbReference type="GO" id="GO:0052645">
    <property type="term" value="P:F420-0 metabolic process"/>
    <property type="evidence" value="ECO:0007669"/>
    <property type="project" value="UniProtKB-UniRule"/>
</dbReference>
<evidence type="ECO:0000256" key="2">
    <source>
        <dbReference type="ARBA" id="ARBA00022695"/>
    </source>
</evidence>
<evidence type="ECO:0000256" key="5">
    <source>
        <dbReference type="HAMAP-Rule" id="MF_02114"/>
    </source>
</evidence>
<comment type="catalytic activity">
    <reaction evidence="5">
        <text>phosphoenolpyruvate + GTP + H(+) = enolpyruvoyl-2-diphospho-5'-guanosine + diphosphate</text>
        <dbReference type="Rhea" id="RHEA:30519"/>
        <dbReference type="ChEBI" id="CHEBI:15378"/>
        <dbReference type="ChEBI" id="CHEBI:33019"/>
        <dbReference type="ChEBI" id="CHEBI:37565"/>
        <dbReference type="ChEBI" id="CHEBI:58702"/>
        <dbReference type="ChEBI" id="CHEBI:143701"/>
        <dbReference type="EC" id="2.7.7.105"/>
    </reaction>
</comment>
<comment type="similarity">
    <text evidence="5">Belongs to the CofC family.</text>
</comment>
<dbReference type="UniPathway" id="UPA00071"/>
<dbReference type="Proteomes" id="UP000030848">
    <property type="component" value="Unassembled WGS sequence"/>
</dbReference>
<keyword evidence="3 5" id="KW-0547">Nucleotide-binding</keyword>
<proteinExistence type="inferred from homology"/>
<comment type="function">
    <text evidence="5">Guanylyltransferase that catalyzes the activation of phosphoenolpyruvate (PEP) as enolpyruvoyl-2-diphospho-5'-guanosine, via the condensation of PEP with GTP. It is involved in the biosynthesis of coenzyme F420, a hydride carrier cofactor.</text>
</comment>
<feature type="binding site" evidence="5">
    <location>
        <position position="213"/>
    </location>
    <ligand>
        <name>phosphoenolpyruvate</name>
        <dbReference type="ChEBI" id="CHEBI:58702"/>
    </ligand>
</feature>
<dbReference type="GO" id="GO:0043814">
    <property type="term" value="F:phospholactate guanylyltransferase activity"/>
    <property type="evidence" value="ECO:0007669"/>
    <property type="project" value="InterPro"/>
</dbReference>
<gene>
    <name evidence="5" type="primary">fbiD</name>
    <name evidence="7" type="ORF">MINT15_07520</name>
</gene>
<keyword evidence="1 5" id="KW-0808">Transferase</keyword>
<keyword evidence="2 5" id="KW-0548">Nucleotidyltransferase</keyword>
<feature type="region of interest" description="Disordered" evidence="6">
    <location>
        <begin position="79"/>
        <end position="130"/>
    </location>
</feature>
<evidence type="ECO:0000313" key="8">
    <source>
        <dbReference type="Proteomes" id="UP000030848"/>
    </source>
</evidence>
<evidence type="ECO:0000256" key="3">
    <source>
        <dbReference type="ARBA" id="ARBA00022741"/>
    </source>
</evidence>
<evidence type="ECO:0000313" key="7">
    <source>
        <dbReference type="EMBL" id="KHF45535.1"/>
    </source>
</evidence>
<accession>A0A837DEB3</accession>
<feature type="binding site" evidence="5">
    <location>
        <position position="194"/>
    </location>
    <ligand>
        <name>phosphoenolpyruvate</name>
        <dbReference type="ChEBI" id="CHEBI:58702"/>
    </ligand>
</feature>
<feature type="binding site" evidence="5">
    <location>
        <position position="210"/>
    </location>
    <ligand>
        <name>phosphoenolpyruvate</name>
        <dbReference type="ChEBI" id="CHEBI:58702"/>
    </ligand>
</feature>
<dbReference type="HAMAP" id="MF_02114">
    <property type="entry name" value="CofC"/>
    <property type="match status" value="1"/>
</dbReference>
<evidence type="ECO:0000256" key="4">
    <source>
        <dbReference type="ARBA" id="ARBA00023134"/>
    </source>
</evidence>
<protein>
    <recommendedName>
        <fullName evidence="5">Phosphoenolpyruvate guanylyltransferase</fullName>
        <shortName evidence="5">PEP guanylyltransferase</shortName>
        <ecNumber evidence="5">2.7.7.105</ecNumber>
    </recommendedName>
</protein>
<comment type="caution">
    <text evidence="7">The sequence shown here is derived from an EMBL/GenBank/DDBJ whole genome shotgun (WGS) entry which is preliminary data.</text>
</comment>
<dbReference type="GO" id="GO:0005525">
    <property type="term" value="F:GTP binding"/>
    <property type="evidence" value="ECO:0007669"/>
    <property type="project" value="UniProtKB-KW"/>
</dbReference>
<dbReference type="InterPro" id="IPR002835">
    <property type="entry name" value="CofC"/>
</dbReference>
<reference evidence="7 8" key="1">
    <citation type="submission" date="2014-10" db="EMBL/GenBank/DDBJ databases">
        <title>Genome sequence of Micropolyspora internatus JCM3315.</title>
        <authorList>
            <person name="Shin S.-K."/>
            <person name="Yi H."/>
        </authorList>
    </citation>
    <scope>NUCLEOTIDE SEQUENCE [LARGE SCALE GENOMIC DNA]</scope>
    <source>
        <strain evidence="7 8">JCM 3315</strain>
    </source>
</reference>
<feature type="compositionally biased region" description="Acidic residues" evidence="6">
    <location>
        <begin position="89"/>
        <end position="107"/>
    </location>
</feature>
<dbReference type="PANTHER" id="PTHR40392">
    <property type="entry name" value="2-PHOSPHO-L-LACTATE GUANYLYLTRANSFERASE"/>
    <property type="match status" value="1"/>
</dbReference>
<dbReference type="Gene3D" id="3.90.550.10">
    <property type="entry name" value="Spore Coat Polysaccharide Biosynthesis Protein SpsA, Chain A"/>
    <property type="match status" value="1"/>
</dbReference>
<dbReference type="SUPFAM" id="SSF53448">
    <property type="entry name" value="Nucleotide-diphospho-sugar transferases"/>
    <property type="match status" value="1"/>
</dbReference>
<dbReference type="AlphaFoldDB" id="A0A837DEB3"/>
<name>A0A837DEB3_9PSEU</name>
<dbReference type="InterPro" id="IPR029044">
    <property type="entry name" value="Nucleotide-diphossugar_trans"/>
</dbReference>
<evidence type="ECO:0000256" key="6">
    <source>
        <dbReference type="SAM" id="MobiDB-lite"/>
    </source>
</evidence>
<organism evidence="7 8">
    <name type="scientific">Saccharomonospora viridis</name>
    <dbReference type="NCBI Taxonomy" id="1852"/>
    <lineage>
        <taxon>Bacteria</taxon>
        <taxon>Bacillati</taxon>
        <taxon>Actinomycetota</taxon>
        <taxon>Actinomycetes</taxon>
        <taxon>Pseudonocardiales</taxon>
        <taxon>Pseudonocardiaceae</taxon>
        <taxon>Saccharomonospora</taxon>
    </lineage>
</organism>
<dbReference type="PANTHER" id="PTHR40392:SF1">
    <property type="entry name" value="2-PHOSPHO-L-LACTATE GUANYLYLTRANSFERASE"/>
    <property type="match status" value="1"/>
</dbReference>
<dbReference type="EC" id="2.7.7.105" evidence="5"/>